<dbReference type="InterPro" id="IPR006336">
    <property type="entry name" value="GCS2"/>
</dbReference>
<feature type="region of interest" description="Disordered" evidence="7">
    <location>
        <begin position="265"/>
        <end position="307"/>
    </location>
</feature>
<evidence type="ECO:0000256" key="5">
    <source>
        <dbReference type="HAMAP-Rule" id="MF_02034"/>
    </source>
</evidence>
<accession>A0A852VDM4</accession>
<dbReference type="AlphaFoldDB" id="A0A852VDM4"/>
<name>A0A852VDM4_9ACTN</name>
<organism evidence="8 9">
    <name type="scientific">Streptosporangium sandarakinum</name>
    <dbReference type="NCBI Taxonomy" id="1260955"/>
    <lineage>
        <taxon>Bacteria</taxon>
        <taxon>Bacillati</taxon>
        <taxon>Actinomycetota</taxon>
        <taxon>Actinomycetes</taxon>
        <taxon>Streptosporangiales</taxon>
        <taxon>Streptosporangiaceae</taxon>
        <taxon>Streptosporangium</taxon>
    </lineage>
</organism>
<protein>
    <recommendedName>
        <fullName evidence="5">Glutamate--cysteine ligase EgtA</fullName>
        <ecNumber evidence="5">6.3.2.2</ecNumber>
    </recommendedName>
    <alternativeName>
        <fullName evidence="5">Gamma-glutamylcysteine synthase</fullName>
        <shortName evidence="5">GCS</shortName>
        <shortName evidence="5">Gamma-ECS</shortName>
    </alternativeName>
</protein>
<keyword evidence="3 5" id="KW-0067">ATP-binding</keyword>
<comment type="caution">
    <text evidence="8">The sequence shown here is derived from an EMBL/GenBank/DDBJ whole genome shotgun (WGS) entry which is preliminary data.</text>
</comment>
<gene>
    <name evidence="5" type="primary">egtA</name>
    <name evidence="8" type="ORF">HDA43_006492</name>
</gene>
<evidence type="ECO:0000256" key="6">
    <source>
        <dbReference type="PIRNR" id="PIRNR017901"/>
    </source>
</evidence>
<comment type="function">
    <text evidence="5">Catalyzes the synthesis of gamma-glutamylcysteine (gamma-GC). This compound is used as substrate for the biosynthesis of the low-molecular thiol compound ergothioneine.</text>
</comment>
<evidence type="ECO:0000313" key="9">
    <source>
        <dbReference type="Proteomes" id="UP000576393"/>
    </source>
</evidence>
<comment type="pathway">
    <text evidence="5">Amino-acid biosynthesis; ergothioneine biosynthesis.</text>
</comment>
<reference evidence="8 9" key="1">
    <citation type="submission" date="2020-07" db="EMBL/GenBank/DDBJ databases">
        <title>Sequencing the genomes of 1000 actinobacteria strains.</title>
        <authorList>
            <person name="Klenk H.-P."/>
        </authorList>
    </citation>
    <scope>NUCLEOTIDE SEQUENCE [LARGE SCALE GENOMIC DNA]</scope>
    <source>
        <strain evidence="8 9">DSM 45763</strain>
    </source>
</reference>
<dbReference type="RefSeq" id="WP_179828273.1">
    <property type="nucleotide sequence ID" value="NZ_JACCCO010000003.1"/>
</dbReference>
<keyword evidence="2 5" id="KW-0547">Nucleotide-binding</keyword>
<dbReference type="Gene3D" id="3.30.590.20">
    <property type="match status" value="1"/>
</dbReference>
<dbReference type="InterPro" id="IPR035434">
    <property type="entry name" value="GCL_bact_plant"/>
</dbReference>
<evidence type="ECO:0000256" key="7">
    <source>
        <dbReference type="SAM" id="MobiDB-lite"/>
    </source>
</evidence>
<dbReference type="PANTHER" id="PTHR34378">
    <property type="entry name" value="GLUTAMATE--CYSTEINE LIGASE, CHLOROPLASTIC"/>
    <property type="match status" value="1"/>
</dbReference>
<dbReference type="EC" id="6.3.2.2" evidence="5"/>
<evidence type="ECO:0000256" key="3">
    <source>
        <dbReference type="ARBA" id="ARBA00022840"/>
    </source>
</evidence>
<evidence type="ECO:0000313" key="8">
    <source>
        <dbReference type="EMBL" id="NYF44265.1"/>
    </source>
</evidence>
<dbReference type="EMBL" id="JACCCO010000003">
    <property type="protein sequence ID" value="NYF44265.1"/>
    <property type="molecule type" value="Genomic_DNA"/>
</dbReference>
<dbReference type="InterPro" id="IPR014746">
    <property type="entry name" value="Gln_synth/guanido_kin_cat_dom"/>
</dbReference>
<comment type="catalytic activity">
    <reaction evidence="4 5 6">
        <text>L-cysteine + L-glutamate + ATP = gamma-L-glutamyl-L-cysteine + ADP + phosphate + H(+)</text>
        <dbReference type="Rhea" id="RHEA:13285"/>
        <dbReference type="ChEBI" id="CHEBI:15378"/>
        <dbReference type="ChEBI" id="CHEBI:29985"/>
        <dbReference type="ChEBI" id="CHEBI:30616"/>
        <dbReference type="ChEBI" id="CHEBI:35235"/>
        <dbReference type="ChEBI" id="CHEBI:43474"/>
        <dbReference type="ChEBI" id="CHEBI:58173"/>
        <dbReference type="ChEBI" id="CHEBI:456216"/>
        <dbReference type="EC" id="6.3.2.2"/>
    </reaction>
</comment>
<feature type="compositionally biased region" description="Low complexity" evidence="7">
    <location>
        <begin position="292"/>
        <end position="306"/>
    </location>
</feature>
<keyword evidence="1 5" id="KW-0436">Ligase</keyword>
<proteinExistence type="inferred from homology"/>
<dbReference type="PANTHER" id="PTHR34378:SF1">
    <property type="entry name" value="GLUTAMATE--CYSTEINE LIGASE, CHLOROPLASTIC"/>
    <property type="match status" value="1"/>
</dbReference>
<dbReference type="PIRSF" id="PIRSF017901">
    <property type="entry name" value="GCL"/>
    <property type="match status" value="1"/>
</dbReference>
<dbReference type="SUPFAM" id="SSF55931">
    <property type="entry name" value="Glutamine synthetase/guanido kinase"/>
    <property type="match status" value="1"/>
</dbReference>
<evidence type="ECO:0000256" key="2">
    <source>
        <dbReference type="ARBA" id="ARBA00022741"/>
    </source>
</evidence>
<sequence length="471" mass="49383">MNGLVTGETPIRDAAEVEDFARRCFGGGPGDRLGIELEFLVFDLGSPARQVPLDRVAAALPPLPGGSRVTFEPGGQLELSGPAGPLPEAVARIAADVDAARGALREAGLALAGAGLDPVRPARRQLRLPRYDAMAAFFGSPYGPLMMCSTASVQVNVDLGERPEARWERAHLLGPVLTAAFANSPLLEGGPCGWMSGRQVVWERLDPTRTAPVPLRGDPVAAWRDYLLDARVMLVREEDGDGERYRPVGDGSSLRDWLAASRAAPARPASVVPPRPAPGSPGPSYGSPPRPAASAASPAPSYAGRGLPARPPTLADLAYHATTVFPPVRPRGWLEIRYLDAQHPAWWPVCAAVTHALVTDDLAAGTALAAAEPYAGSWARAARHGLADPGLRAAADACFRAALAALPRLGAPPALVRRTEAFADRYVTPGRSPAADLLDLFGATAPAGRAAEPERSLAAWLAGEEGWTYAA</sequence>
<dbReference type="UniPathway" id="UPA01014"/>
<keyword evidence="9" id="KW-1185">Reference proteome</keyword>
<dbReference type="GO" id="GO:0004357">
    <property type="term" value="F:glutamate-cysteine ligase activity"/>
    <property type="evidence" value="ECO:0007669"/>
    <property type="project" value="UniProtKB-UniRule"/>
</dbReference>
<dbReference type="Proteomes" id="UP000576393">
    <property type="component" value="Unassembled WGS sequence"/>
</dbReference>
<comment type="similarity">
    <text evidence="5 6">Belongs to the glutamate--cysteine ligase type 2 family. EgtA subfamily.</text>
</comment>
<dbReference type="InterPro" id="IPR017809">
    <property type="entry name" value="EgtA_Actinobacteria"/>
</dbReference>
<evidence type="ECO:0000256" key="4">
    <source>
        <dbReference type="ARBA" id="ARBA00048819"/>
    </source>
</evidence>
<dbReference type="GO" id="GO:0052699">
    <property type="term" value="P:ergothioneine biosynthetic process"/>
    <property type="evidence" value="ECO:0007669"/>
    <property type="project" value="UniProtKB-UniRule"/>
</dbReference>
<dbReference type="GO" id="GO:0006750">
    <property type="term" value="P:glutathione biosynthetic process"/>
    <property type="evidence" value="ECO:0007669"/>
    <property type="project" value="UniProtKB-UniRule"/>
</dbReference>
<evidence type="ECO:0000256" key="1">
    <source>
        <dbReference type="ARBA" id="ARBA00022598"/>
    </source>
</evidence>
<dbReference type="GO" id="GO:0005524">
    <property type="term" value="F:ATP binding"/>
    <property type="evidence" value="ECO:0007669"/>
    <property type="project" value="UniProtKB-UniRule"/>
</dbReference>
<dbReference type="HAMAP" id="MF_02034">
    <property type="entry name" value="EgtA"/>
    <property type="match status" value="1"/>
</dbReference>
<feature type="compositionally biased region" description="Pro residues" evidence="7">
    <location>
        <begin position="271"/>
        <end position="291"/>
    </location>
</feature>
<dbReference type="Pfam" id="PF04107">
    <property type="entry name" value="GCS2"/>
    <property type="match status" value="1"/>
</dbReference>